<evidence type="ECO:0000313" key="2">
    <source>
        <dbReference type="EMBL" id="GFT96504.1"/>
    </source>
</evidence>
<dbReference type="EMBL" id="BMAW01121938">
    <property type="protein sequence ID" value="GFT96504.1"/>
    <property type="molecule type" value="Genomic_DNA"/>
</dbReference>
<gene>
    <name evidence="2" type="ORF">NPIL_361471</name>
</gene>
<evidence type="ECO:0000313" key="3">
    <source>
        <dbReference type="Proteomes" id="UP000887013"/>
    </source>
</evidence>
<organism evidence="2 3">
    <name type="scientific">Nephila pilipes</name>
    <name type="common">Giant wood spider</name>
    <name type="synonym">Nephila maculata</name>
    <dbReference type="NCBI Taxonomy" id="299642"/>
    <lineage>
        <taxon>Eukaryota</taxon>
        <taxon>Metazoa</taxon>
        <taxon>Ecdysozoa</taxon>
        <taxon>Arthropoda</taxon>
        <taxon>Chelicerata</taxon>
        <taxon>Arachnida</taxon>
        <taxon>Araneae</taxon>
        <taxon>Araneomorphae</taxon>
        <taxon>Entelegynae</taxon>
        <taxon>Araneoidea</taxon>
        <taxon>Nephilidae</taxon>
        <taxon>Nephila</taxon>
    </lineage>
</organism>
<dbReference type="AlphaFoldDB" id="A0A8X6PYG7"/>
<name>A0A8X6PYG7_NEPPI</name>
<feature type="transmembrane region" description="Helical" evidence="1">
    <location>
        <begin position="102"/>
        <end position="125"/>
    </location>
</feature>
<sequence>MDFLRRSETVTDIQRRVSRCRDAAFPHEPNFWTRSKKRMLYKMARSVVPTRGGGRIGPSSCAGHIEGNEWEHLNISLNACKRSQWIVACCKRYNDVVAFKRCFLFTTSDCVAFALLIGCITRLFFLSFGGTTRLFKHAFPVDCIRFLTDGRTIFVFSPLPTFPLHIIPLRVSFSCGLQPCFP</sequence>
<keyword evidence="1" id="KW-0812">Transmembrane</keyword>
<comment type="caution">
    <text evidence="2">The sequence shown here is derived from an EMBL/GenBank/DDBJ whole genome shotgun (WGS) entry which is preliminary data.</text>
</comment>
<accession>A0A8X6PYG7</accession>
<keyword evidence="1" id="KW-1133">Transmembrane helix</keyword>
<keyword evidence="1" id="KW-0472">Membrane</keyword>
<keyword evidence="3" id="KW-1185">Reference proteome</keyword>
<dbReference type="Proteomes" id="UP000887013">
    <property type="component" value="Unassembled WGS sequence"/>
</dbReference>
<evidence type="ECO:0000256" key="1">
    <source>
        <dbReference type="SAM" id="Phobius"/>
    </source>
</evidence>
<protein>
    <submittedName>
        <fullName evidence="2">Uncharacterized protein</fullName>
    </submittedName>
</protein>
<proteinExistence type="predicted"/>
<reference evidence="2" key="1">
    <citation type="submission" date="2020-08" db="EMBL/GenBank/DDBJ databases">
        <title>Multicomponent nature underlies the extraordinary mechanical properties of spider dragline silk.</title>
        <authorList>
            <person name="Kono N."/>
            <person name="Nakamura H."/>
            <person name="Mori M."/>
            <person name="Yoshida Y."/>
            <person name="Ohtoshi R."/>
            <person name="Malay A.D."/>
            <person name="Moran D.A.P."/>
            <person name="Tomita M."/>
            <person name="Numata K."/>
            <person name="Arakawa K."/>
        </authorList>
    </citation>
    <scope>NUCLEOTIDE SEQUENCE</scope>
</reference>